<dbReference type="Proteomes" id="UP000322530">
    <property type="component" value="Unassembled WGS sequence"/>
</dbReference>
<sequence length="152" mass="16466">MDGKEHTVTFAWAQLTDLPAVLSLLSACSLPAEGADAVIPTMLVAREGKRLIGCAGLEVYGMVALLRSVALYPAYRDQQLGQHLVQAMLAHAKQLGLLEVYLLTETASNYFPRFGFRMINRAAVAPAIQLSVEWTRACPVSAQAMVLHLDAV</sequence>
<name>A0A5A5T7S7_9CHLR</name>
<feature type="domain" description="N-acetyltransferase" evidence="1">
    <location>
        <begin position="8"/>
        <end position="139"/>
    </location>
</feature>
<proteinExistence type="predicted"/>
<dbReference type="SUPFAM" id="SSF55729">
    <property type="entry name" value="Acyl-CoA N-acyltransferases (Nat)"/>
    <property type="match status" value="1"/>
</dbReference>
<dbReference type="InterPro" id="IPR000182">
    <property type="entry name" value="GNAT_dom"/>
</dbReference>
<dbReference type="EMBL" id="BIXY01000011">
    <property type="protein sequence ID" value="GCF07510.1"/>
    <property type="molecule type" value="Genomic_DNA"/>
</dbReference>
<dbReference type="AlphaFoldDB" id="A0A5A5T7S7"/>
<dbReference type="InterPro" id="IPR016181">
    <property type="entry name" value="Acyl_CoA_acyltransferase"/>
</dbReference>
<dbReference type="PROSITE" id="PS51257">
    <property type="entry name" value="PROKAR_LIPOPROTEIN"/>
    <property type="match status" value="1"/>
</dbReference>
<evidence type="ECO:0000313" key="2">
    <source>
        <dbReference type="EMBL" id="GCF07510.1"/>
    </source>
</evidence>
<gene>
    <name evidence="2" type="ORF">KDI_10740</name>
</gene>
<dbReference type="CDD" id="cd04301">
    <property type="entry name" value="NAT_SF"/>
    <property type="match status" value="1"/>
</dbReference>
<dbReference type="Gene3D" id="3.40.630.30">
    <property type="match status" value="1"/>
</dbReference>
<accession>A0A5A5T7S7</accession>
<keyword evidence="3" id="KW-1185">Reference proteome</keyword>
<organism evidence="2 3">
    <name type="scientific">Dictyobacter arantiisoli</name>
    <dbReference type="NCBI Taxonomy" id="2014874"/>
    <lineage>
        <taxon>Bacteria</taxon>
        <taxon>Bacillati</taxon>
        <taxon>Chloroflexota</taxon>
        <taxon>Ktedonobacteria</taxon>
        <taxon>Ktedonobacterales</taxon>
        <taxon>Dictyobacteraceae</taxon>
        <taxon>Dictyobacter</taxon>
    </lineage>
</organism>
<dbReference type="NCBIfam" id="NF040501">
    <property type="entry name" value="resist_ArsN2"/>
    <property type="match status" value="1"/>
</dbReference>
<evidence type="ECO:0000313" key="3">
    <source>
        <dbReference type="Proteomes" id="UP000322530"/>
    </source>
</evidence>
<comment type="caution">
    <text evidence="2">The sequence shown here is derived from an EMBL/GenBank/DDBJ whole genome shotgun (WGS) entry which is preliminary data.</text>
</comment>
<dbReference type="GO" id="GO:0016747">
    <property type="term" value="F:acyltransferase activity, transferring groups other than amino-acyl groups"/>
    <property type="evidence" value="ECO:0007669"/>
    <property type="project" value="InterPro"/>
</dbReference>
<protein>
    <recommendedName>
        <fullName evidence="1">N-acetyltransferase domain-containing protein</fullName>
    </recommendedName>
</protein>
<dbReference type="Pfam" id="PF00583">
    <property type="entry name" value="Acetyltransf_1"/>
    <property type="match status" value="1"/>
</dbReference>
<reference evidence="2 3" key="1">
    <citation type="submission" date="2019-01" db="EMBL/GenBank/DDBJ databases">
        <title>Draft genome sequence of Dictyobacter sp. Uno17.</title>
        <authorList>
            <person name="Wang C.M."/>
            <person name="Zheng Y."/>
            <person name="Sakai Y."/>
            <person name="Abe K."/>
            <person name="Yokota A."/>
            <person name="Yabe S."/>
        </authorList>
    </citation>
    <scope>NUCLEOTIDE SEQUENCE [LARGE SCALE GENOMIC DNA]</scope>
    <source>
        <strain evidence="2 3">Uno17</strain>
    </source>
</reference>
<evidence type="ECO:0000259" key="1">
    <source>
        <dbReference type="PROSITE" id="PS51186"/>
    </source>
</evidence>
<dbReference type="PROSITE" id="PS51186">
    <property type="entry name" value="GNAT"/>
    <property type="match status" value="1"/>
</dbReference>